<name>A0A2V3IWG0_9FLOR</name>
<keyword evidence="3" id="KW-1185">Reference proteome</keyword>
<evidence type="ECO:0000256" key="1">
    <source>
        <dbReference type="SAM" id="SignalP"/>
    </source>
</evidence>
<dbReference type="InterPro" id="IPR011041">
    <property type="entry name" value="Quinoprot_gluc/sorb_DH_b-prop"/>
</dbReference>
<dbReference type="OrthoDB" id="9847at2759"/>
<accession>A0A2V3IWG0</accession>
<protein>
    <submittedName>
        <fullName evidence="2">Uncharacterized protein</fullName>
    </submittedName>
</protein>
<dbReference type="Proteomes" id="UP000247409">
    <property type="component" value="Unassembled WGS sequence"/>
</dbReference>
<reference evidence="2 3" key="1">
    <citation type="journal article" date="2018" name="Mol. Biol. Evol.">
        <title>Analysis of the draft genome of the red seaweed Gracilariopsis chorda provides insights into genome size evolution in Rhodophyta.</title>
        <authorList>
            <person name="Lee J."/>
            <person name="Yang E.C."/>
            <person name="Graf L."/>
            <person name="Yang J.H."/>
            <person name="Qiu H."/>
            <person name="Zel Zion U."/>
            <person name="Chan C.X."/>
            <person name="Stephens T.G."/>
            <person name="Weber A.P.M."/>
            <person name="Boo G.H."/>
            <person name="Boo S.M."/>
            <person name="Kim K.M."/>
            <person name="Shin Y."/>
            <person name="Jung M."/>
            <person name="Lee S.J."/>
            <person name="Yim H.S."/>
            <person name="Lee J.H."/>
            <person name="Bhattacharya D."/>
            <person name="Yoon H.S."/>
        </authorList>
    </citation>
    <scope>NUCLEOTIDE SEQUENCE [LARGE SCALE GENOMIC DNA]</scope>
    <source>
        <strain evidence="2 3">SKKU-2015</strain>
        <tissue evidence="2">Whole body</tissue>
    </source>
</reference>
<dbReference type="SUPFAM" id="SSF50952">
    <property type="entry name" value="Soluble quinoprotein glucose dehydrogenase"/>
    <property type="match status" value="1"/>
</dbReference>
<comment type="caution">
    <text evidence="2">The sequence shown here is derived from an EMBL/GenBank/DDBJ whole genome shotgun (WGS) entry which is preliminary data.</text>
</comment>
<keyword evidence="1" id="KW-0732">Signal</keyword>
<organism evidence="2 3">
    <name type="scientific">Gracilariopsis chorda</name>
    <dbReference type="NCBI Taxonomy" id="448386"/>
    <lineage>
        <taxon>Eukaryota</taxon>
        <taxon>Rhodophyta</taxon>
        <taxon>Florideophyceae</taxon>
        <taxon>Rhodymeniophycidae</taxon>
        <taxon>Gracilariales</taxon>
        <taxon>Gracilariaceae</taxon>
        <taxon>Gracilariopsis</taxon>
    </lineage>
</organism>
<dbReference type="InterPro" id="IPR011042">
    <property type="entry name" value="6-blade_b-propeller_TolB-like"/>
</dbReference>
<evidence type="ECO:0000313" key="3">
    <source>
        <dbReference type="Proteomes" id="UP000247409"/>
    </source>
</evidence>
<dbReference type="AlphaFoldDB" id="A0A2V3IWG0"/>
<dbReference type="EMBL" id="NBIV01000037">
    <property type="protein sequence ID" value="PXF46484.1"/>
    <property type="molecule type" value="Genomic_DNA"/>
</dbReference>
<proteinExistence type="predicted"/>
<dbReference type="Gene3D" id="2.120.10.30">
    <property type="entry name" value="TolB, C-terminal domain"/>
    <property type="match status" value="1"/>
</dbReference>
<sequence length="521" mass="57015">MCIASHFRVLLLCLICFHCVSITTASFVDTFLLLKNGSQYSLPGVTTIEFIRDDPSLLLFGTIGGSVALIRINQNQPTHYTFVKTLQEISVGAGRSVLGISSDPFLPHIYYISTSSFRWRQQGFPESGWQNGKVERLLYFSRTKAISVVGSIAEGLPVSLGNGAVYGTAVDSFTSNLYVSVGTFNNGGVPSEFEGNLSDCIYSGTILEVDMKSANVSRRLEWTSDDPAAARLKQTPEQSGISVYAEGIRSAFTLTVSTTGELLLFGGGANAGRGPQSISCTESAPISVPEPDKIIRVERGRFYGHPNRANDRCVFVSSLISQEEARALVPDITFPLFTTQEAIEKKIVIGSPTGSLEYTPAWFPSLRGLLMGIEEPPISGREGVPGTAAYNLQTGEITRVADLTGVNARIDAYGSMFAADFEGMRIKIAVPKVTKRMKRKSAVRAVWPSRGLRGSKVYIAVTGIYSRRVRFGRKRGYCERQVRRIGGVRLLTCYVPFSSFPKKLVSVQVGWQRLRKAFMVL</sequence>
<feature type="chain" id="PRO_5016092036" evidence="1">
    <location>
        <begin position="26"/>
        <end position="521"/>
    </location>
</feature>
<evidence type="ECO:0000313" key="2">
    <source>
        <dbReference type="EMBL" id="PXF46484.1"/>
    </source>
</evidence>
<feature type="signal peptide" evidence="1">
    <location>
        <begin position="1"/>
        <end position="25"/>
    </location>
</feature>
<gene>
    <name evidence="2" type="ORF">BWQ96_03719</name>
</gene>